<keyword evidence="2" id="KW-1185">Reference proteome</keyword>
<comment type="caution">
    <text evidence="1">The sequence shown here is derived from an EMBL/GenBank/DDBJ whole genome shotgun (WGS) entry which is preliminary data.</text>
</comment>
<dbReference type="AlphaFoldDB" id="A0AAV7N6F9"/>
<reference evidence="1" key="1">
    <citation type="journal article" date="2022" name="bioRxiv">
        <title>Sequencing and chromosome-scale assembly of the giantPleurodeles waltlgenome.</title>
        <authorList>
            <person name="Brown T."/>
            <person name="Elewa A."/>
            <person name="Iarovenko S."/>
            <person name="Subramanian E."/>
            <person name="Araus A.J."/>
            <person name="Petzold A."/>
            <person name="Susuki M."/>
            <person name="Suzuki K.-i.T."/>
            <person name="Hayashi T."/>
            <person name="Toyoda A."/>
            <person name="Oliveira C."/>
            <person name="Osipova E."/>
            <person name="Leigh N.D."/>
            <person name="Simon A."/>
            <person name="Yun M.H."/>
        </authorList>
    </citation>
    <scope>NUCLEOTIDE SEQUENCE</scope>
    <source>
        <strain evidence="1">20211129_DDA</strain>
        <tissue evidence="1">Liver</tissue>
    </source>
</reference>
<gene>
    <name evidence="1" type="ORF">NDU88_007250</name>
</gene>
<dbReference type="Proteomes" id="UP001066276">
    <property type="component" value="Chromosome 9"/>
</dbReference>
<evidence type="ECO:0000313" key="2">
    <source>
        <dbReference type="Proteomes" id="UP001066276"/>
    </source>
</evidence>
<proteinExistence type="predicted"/>
<name>A0AAV7N6F9_PLEWA</name>
<protein>
    <submittedName>
        <fullName evidence="1">Uncharacterized protein</fullName>
    </submittedName>
</protein>
<accession>A0AAV7N6F9</accession>
<organism evidence="1 2">
    <name type="scientific">Pleurodeles waltl</name>
    <name type="common">Iberian ribbed newt</name>
    <dbReference type="NCBI Taxonomy" id="8319"/>
    <lineage>
        <taxon>Eukaryota</taxon>
        <taxon>Metazoa</taxon>
        <taxon>Chordata</taxon>
        <taxon>Craniata</taxon>
        <taxon>Vertebrata</taxon>
        <taxon>Euteleostomi</taxon>
        <taxon>Amphibia</taxon>
        <taxon>Batrachia</taxon>
        <taxon>Caudata</taxon>
        <taxon>Salamandroidea</taxon>
        <taxon>Salamandridae</taxon>
        <taxon>Pleurodelinae</taxon>
        <taxon>Pleurodeles</taxon>
    </lineage>
</organism>
<evidence type="ECO:0000313" key="1">
    <source>
        <dbReference type="EMBL" id="KAJ1109893.1"/>
    </source>
</evidence>
<dbReference type="EMBL" id="JANPWB010000013">
    <property type="protein sequence ID" value="KAJ1109893.1"/>
    <property type="molecule type" value="Genomic_DNA"/>
</dbReference>
<sequence>MGPDRKRDSRRVTLLCSRHSSGQLLWTSASGLVLWFWQRNQLGNPNTVPYFRLGPVGTGDSESVPMWRSCPGWLCLVGDQCWRVVKDL</sequence>